<feature type="compositionally biased region" description="Basic and acidic residues" evidence="1">
    <location>
        <begin position="172"/>
        <end position="183"/>
    </location>
</feature>
<sequence length="295" mass="33302">MDAHARHQRYIANYVLFYGGRSAIANATAAARARPASYESEADIIRRTHQFLRSDLDGADGSSRDQPLDHLTPAQQWEAQLARAYYLRLFKEYALCDLSRYKSGQIALRWRVEREVLDGKGQLSCANVACDKAKRLKSWEVPFKYREGGQDKRALVKVRVCRRCEKKLHYKKEKDRKTAEQNHSRRSKSSRREEEQVNTGESSSDEDVDAEEAPNQHSDASPSLASSLSSSRTAAQAKSDHARERERSPTASSSSPALSRRDRERDRPPAQSSSSRPRSAPSQADLDEAFAGLFE</sequence>
<evidence type="ECO:0000256" key="1">
    <source>
        <dbReference type="SAM" id="MobiDB-lite"/>
    </source>
</evidence>
<accession>A0A1Y2HTA7</accession>
<protein>
    <submittedName>
        <fullName evidence="2">Folate-sensitive fragile site protein Fra10Ac1-domain-containing protein</fullName>
    </submittedName>
</protein>
<dbReference type="OrthoDB" id="197967at2759"/>
<dbReference type="Proteomes" id="UP000193411">
    <property type="component" value="Unassembled WGS sequence"/>
</dbReference>
<feature type="compositionally biased region" description="Low complexity" evidence="1">
    <location>
        <begin position="218"/>
        <end position="237"/>
    </location>
</feature>
<dbReference type="AlphaFoldDB" id="A0A1Y2HTA7"/>
<organism evidence="2 3">
    <name type="scientific">Catenaria anguillulae PL171</name>
    <dbReference type="NCBI Taxonomy" id="765915"/>
    <lineage>
        <taxon>Eukaryota</taxon>
        <taxon>Fungi</taxon>
        <taxon>Fungi incertae sedis</taxon>
        <taxon>Blastocladiomycota</taxon>
        <taxon>Blastocladiomycetes</taxon>
        <taxon>Blastocladiales</taxon>
        <taxon>Catenariaceae</taxon>
        <taxon>Catenaria</taxon>
    </lineage>
</organism>
<dbReference type="Pfam" id="PF09725">
    <property type="entry name" value="Fra10Ac1"/>
    <property type="match status" value="1"/>
</dbReference>
<dbReference type="STRING" id="765915.A0A1Y2HTA7"/>
<feature type="compositionally biased region" description="Basic and acidic residues" evidence="1">
    <location>
        <begin position="259"/>
        <end position="268"/>
    </location>
</feature>
<comment type="caution">
    <text evidence="2">The sequence shown here is derived from an EMBL/GenBank/DDBJ whole genome shotgun (WGS) entry which is preliminary data.</text>
</comment>
<proteinExistence type="predicted"/>
<dbReference type="EMBL" id="MCFL01000013">
    <property type="protein sequence ID" value="ORZ37174.1"/>
    <property type="molecule type" value="Genomic_DNA"/>
</dbReference>
<name>A0A1Y2HTA7_9FUNG</name>
<reference evidence="2 3" key="1">
    <citation type="submission" date="2016-07" db="EMBL/GenBank/DDBJ databases">
        <title>Pervasive Adenine N6-methylation of Active Genes in Fungi.</title>
        <authorList>
            <consortium name="DOE Joint Genome Institute"/>
            <person name="Mondo S.J."/>
            <person name="Dannebaum R.O."/>
            <person name="Kuo R.C."/>
            <person name="Labutti K."/>
            <person name="Haridas S."/>
            <person name="Kuo A."/>
            <person name="Salamov A."/>
            <person name="Ahrendt S.R."/>
            <person name="Lipzen A."/>
            <person name="Sullivan W."/>
            <person name="Andreopoulos W.B."/>
            <person name="Clum A."/>
            <person name="Lindquist E."/>
            <person name="Daum C."/>
            <person name="Ramamoorthy G.K."/>
            <person name="Gryganskyi A."/>
            <person name="Culley D."/>
            <person name="Magnuson J.K."/>
            <person name="James T.Y."/>
            <person name="O'Malley M.A."/>
            <person name="Stajich J.E."/>
            <person name="Spatafora J.W."/>
            <person name="Visel A."/>
            <person name="Grigoriev I.V."/>
        </authorList>
    </citation>
    <scope>NUCLEOTIDE SEQUENCE [LARGE SCALE GENOMIC DNA]</scope>
    <source>
        <strain evidence="2 3">PL171</strain>
    </source>
</reference>
<feature type="compositionally biased region" description="Acidic residues" evidence="1">
    <location>
        <begin position="203"/>
        <end position="212"/>
    </location>
</feature>
<gene>
    <name evidence="2" type="ORF">BCR44DRAFT_30951</name>
</gene>
<dbReference type="InterPro" id="IPR019129">
    <property type="entry name" value="Folate-sensitive_fs_Fra10Ac1"/>
</dbReference>
<feature type="region of interest" description="Disordered" evidence="1">
    <location>
        <begin position="171"/>
        <end position="295"/>
    </location>
</feature>
<feature type="compositionally biased region" description="Basic and acidic residues" evidence="1">
    <location>
        <begin position="238"/>
        <end position="248"/>
    </location>
</feature>
<keyword evidence="3" id="KW-1185">Reference proteome</keyword>
<feature type="compositionally biased region" description="Low complexity" evidence="1">
    <location>
        <begin position="249"/>
        <end position="258"/>
    </location>
</feature>
<feature type="compositionally biased region" description="Low complexity" evidence="1">
    <location>
        <begin position="269"/>
        <end position="284"/>
    </location>
</feature>
<evidence type="ECO:0000313" key="2">
    <source>
        <dbReference type="EMBL" id="ORZ37174.1"/>
    </source>
</evidence>
<evidence type="ECO:0000313" key="3">
    <source>
        <dbReference type="Proteomes" id="UP000193411"/>
    </source>
</evidence>